<dbReference type="Proteomes" id="UP000887540">
    <property type="component" value="Unplaced"/>
</dbReference>
<protein>
    <submittedName>
        <fullName evidence="3">Uncharacterized protein</fullName>
    </submittedName>
</protein>
<organism evidence="2 3">
    <name type="scientific">Acrobeloides nanus</name>
    <dbReference type="NCBI Taxonomy" id="290746"/>
    <lineage>
        <taxon>Eukaryota</taxon>
        <taxon>Metazoa</taxon>
        <taxon>Ecdysozoa</taxon>
        <taxon>Nematoda</taxon>
        <taxon>Chromadorea</taxon>
        <taxon>Rhabditida</taxon>
        <taxon>Tylenchina</taxon>
        <taxon>Cephalobomorpha</taxon>
        <taxon>Cephaloboidea</taxon>
        <taxon>Cephalobidae</taxon>
        <taxon>Acrobeloides</taxon>
    </lineage>
</organism>
<keyword evidence="2" id="KW-1185">Reference proteome</keyword>
<evidence type="ECO:0000313" key="3">
    <source>
        <dbReference type="WBParaSite" id="ACRNAN_scaffold2749.g18831.t1"/>
    </source>
</evidence>
<evidence type="ECO:0000313" key="2">
    <source>
        <dbReference type="Proteomes" id="UP000887540"/>
    </source>
</evidence>
<evidence type="ECO:0000256" key="1">
    <source>
        <dbReference type="SAM" id="MobiDB-lite"/>
    </source>
</evidence>
<feature type="compositionally biased region" description="Basic and acidic residues" evidence="1">
    <location>
        <begin position="44"/>
        <end position="56"/>
    </location>
</feature>
<accession>A0A914DKN2</accession>
<reference evidence="3" key="1">
    <citation type="submission" date="2022-11" db="UniProtKB">
        <authorList>
            <consortium name="WormBaseParasite"/>
        </authorList>
    </citation>
    <scope>IDENTIFICATION</scope>
</reference>
<feature type="region of interest" description="Disordered" evidence="1">
    <location>
        <begin position="35"/>
        <end position="56"/>
    </location>
</feature>
<sequence>MKNNEQEEISHKEQQYYKNDHHGVVVQYAAKTMASPTLARKSKQKESSKEPDDNHRTILRQIMKSITSGSKLQGTIMLPRFDYNRQPDDEFSVCYYAKEYLDRRSISS</sequence>
<dbReference type="AlphaFoldDB" id="A0A914DKN2"/>
<dbReference type="WBParaSite" id="ACRNAN_scaffold2749.g18831.t1">
    <property type="protein sequence ID" value="ACRNAN_scaffold2749.g18831.t1"/>
    <property type="gene ID" value="ACRNAN_scaffold2749.g18831"/>
</dbReference>
<proteinExistence type="predicted"/>
<name>A0A914DKN2_9BILA</name>